<dbReference type="Proteomes" id="UP001207736">
    <property type="component" value="Unassembled WGS sequence"/>
</dbReference>
<keyword evidence="1" id="KW-0812">Transmembrane</keyword>
<gene>
    <name evidence="2" type="ORF">RCZ15_09420</name>
    <name evidence="3" type="ORF">RCZ16_24570</name>
</gene>
<dbReference type="EMBL" id="BQKA01000017">
    <property type="protein sequence ID" value="GJM49967.1"/>
    <property type="molecule type" value="Genomic_DNA"/>
</dbReference>
<evidence type="ECO:0000313" key="5">
    <source>
        <dbReference type="Proteomes" id="UP001208692"/>
    </source>
</evidence>
<evidence type="ECO:0000313" key="2">
    <source>
        <dbReference type="EMBL" id="GJM49967.1"/>
    </source>
</evidence>
<dbReference type="EMBL" id="BQKB01000062">
    <property type="protein sequence ID" value="GJM54141.1"/>
    <property type="molecule type" value="Genomic_DNA"/>
</dbReference>
<proteinExistence type="predicted"/>
<evidence type="ECO:0000313" key="4">
    <source>
        <dbReference type="Proteomes" id="UP001207736"/>
    </source>
</evidence>
<name>A0AAV5AX06_9FLAO</name>
<organism evidence="2 4">
    <name type="scientific">Capnocytophaga catalasegens</name>
    <dbReference type="NCBI Taxonomy" id="1004260"/>
    <lineage>
        <taxon>Bacteria</taxon>
        <taxon>Pseudomonadati</taxon>
        <taxon>Bacteroidota</taxon>
        <taxon>Flavobacteriia</taxon>
        <taxon>Flavobacteriales</taxon>
        <taxon>Flavobacteriaceae</taxon>
        <taxon>Capnocytophaga</taxon>
    </lineage>
</organism>
<reference evidence="2 5" key="1">
    <citation type="submission" date="2021-11" db="EMBL/GenBank/DDBJ databases">
        <title>Draft genome sequence of Capnocytophaga sp. strain KC07075 isolated from cat oral cavity.</title>
        <authorList>
            <person name="Suzuki M."/>
            <person name="Imaoka K."/>
            <person name="Kimura M."/>
            <person name="Morikawa S."/>
            <person name="Maeda K."/>
        </authorList>
    </citation>
    <scope>NUCLEOTIDE SEQUENCE</scope>
    <source>
        <strain evidence="2">KC07075</strain>
        <strain evidence="3 5">KC07079</strain>
    </source>
</reference>
<dbReference type="Proteomes" id="UP001208692">
    <property type="component" value="Unassembled WGS sequence"/>
</dbReference>
<sequence>MRGYNCIYDLIAINVRYFKIMIKINYILLFLGVFVGISFSFWEGLVSYNDIAPPDESIIKTFSNVVSNHFFNKNTLIYILIGLVIGIFLNFFANIFNKKNHIYTKN</sequence>
<feature type="transmembrane region" description="Helical" evidence="1">
    <location>
        <begin position="24"/>
        <end position="42"/>
    </location>
</feature>
<accession>A0AAV5AX06</accession>
<feature type="transmembrane region" description="Helical" evidence="1">
    <location>
        <begin position="76"/>
        <end position="96"/>
    </location>
</feature>
<evidence type="ECO:0000313" key="3">
    <source>
        <dbReference type="EMBL" id="GJM54141.1"/>
    </source>
</evidence>
<keyword evidence="1" id="KW-0472">Membrane</keyword>
<protein>
    <submittedName>
        <fullName evidence="2">Uncharacterized protein</fullName>
    </submittedName>
</protein>
<keyword evidence="1" id="KW-1133">Transmembrane helix</keyword>
<evidence type="ECO:0000256" key="1">
    <source>
        <dbReference type="SAM" id="Phobius"/>
    </source>
</evidence>
<dbReference type="AlphaFoldDB" id="A0AAV5AX06"/>
<keyword evidence="5" id="KW-1185">Reference proteome</keyword>
<comment type="caution">
    <text evidence="2">The sequence shown here is derived from an EMBL/GenBank/DDBJ whole genome shotgun (WGS) entry which is preliminary data.</text>
</comment>